<feature type="region of interest" description="Disordered" evidence="4">
    <location>
        <begin position="840"/>
        <end position="862"/>
    </location>
</feature>
<reference evidence="6" key="1">
    <citation type="journal article" date="2006" name="Science">
        <title>Ancient noncoding elements conserved in the human genome.</title>
        <authorList>
            <person name="Venkatesh B."/>
            <person name="Kirkness E.F."/>
            <person name="Loh Y.H."/>
            <person name="Halpern A.L."/>
            <person name="Lee A.P."/>
            <person name="Johnson J."/>
            <person name="Dandona N."/>
            <person name="Viswanathan L.D."/>
            <person name="Tay A."/>
            <person name="Venter J.C."/>
            <person name="Strausberg R.L."/>
            <person name="Brenner S."/>
        </authorList>
    </citation>
    <scope>NUCLEOTIDE SEQUENCE [LARGE SCALE GENOMIC DNA]</scope>
</reference>
<feature type="region of interest" description="Disordered" evidence="4">
    <location>
        <begin position="1170"/>
        <end position="1190"/>
    </location>
</feature>
<dbReference type="STRING" id="7868.ENSCMIP00000031594"/>
<evidence type="ECO:0000256" key="3">
    <source>
        <dbReference type="ARBA" id="ARBA00023242"/>
    </source>
</evidence>
<dbReference type="InParanoid" id="A0A4W3IMK8"/>
<keyword evidence="6" id="KW-1185">Reference proteome</keyword>
<dbReference type="GeneTree" id="ENSGT00390000012738"/>
<dbReference type="GeneID" id="103185618"/>
<dbReference type="KEGG" id="cmk:103185618"/>
<feature type="compositionally biased region" description="Low complexity" evidence="4">
    <location>
        <begin position="840"/>
        <end position="854"/>
    </location>
</feature>
<keyword evidence="3" id="KW-0539">Nucleus</keyword>
<reference evidence="5" key="5">
    <citation type="submission" date="2025-09" db="UniProtKB">
        <authorList>
            <consortium name="Ensembl"/>
        </authorList>
    </citation>
    <scope>IDENTIFICATION</scope>
</reference>
<dbReference type="Ensembl" id="ENSCMIT00000032074.1">
    <property type="protein sequence ID" value="ENSCMIP00000031594.1"/>
    <property type="gene ID" value="ENSCMIG00000013548.1"/>
</dbReference>
<feature type="compositionally biased region" description="Basic residues" evidence="4">
    <location>
        <begin position="186"/>
        <end position="195"/>
    </location>
</feature>
<feature type="compositionally biased region" description="Acidic residues" evidence="4">
    <location>
        <begin position="264"/>
        <end position="273"/>
    </location>
</feature>
<reference evidence="5" key="4">
    <citation type="submission" date="2025-08" db="UniProtKB">
        <authorList>
            <consortium name="Ensembl"/>
        </authorList>
    </citation>
    <scope>IDENTIFICATION</scope>
</reference>
<feature type="region of interest" description="Disordered" evidence="4">
    <location>
        <begin position="1334"/>
        <end position="1361"/>
    </location>
</feature>
<evidence type="ECO:0000313" key="5">
    <source>
        <dbReference type="Ensembl" id="ENSCMIP00000031594.1"/>
    </source>
</evidence>
<feature type="compositionally biased region" description="Basic and acidic residues" evidence="4">
    <location>
        <begin position="171"/>
        <end position="185"/>
    </location>
</feature>
<feature type="compositionally biased region" description="Basic and acidic residues" evidence="4">
    <location>
        <begin position="1031"/>
        <end position="1042"/>
    </location>
</feature>
<feature type="compositionally biased region" description="Acidic residues" evidence="4">
    <location>
        <begin position="1090"/>
        <end position="1099"/>
    </location>
</feature>
<feature type="compositionally biased region" description="Polar residues" evidence="4">
    <location>
        <begin position="776"/>
        <end position="791"/>
    </location>
</feature>
<feature type="compositionally biased region" description="Basic and acidic residues" evidence="4">
    <location>
        <begin position="638"/>
        <end position="654"/>
    </location>
</feature>
<feature type="region of interest" description="Disordered" evidence="4">
    <location>
        <begin position="969"/>
        <end position="1061"/>
    </location>
</feature>
<sequence>MSASGPESEPEPRPLSELIVSGEEKMTNADTDRLNQETHQTYDSDEEIFGSRKVKGRKPLENSDSEGENTHVKKDNYSTSDGESEVDQRNLNINTVDKSKKLRRIQRLMSDSGESDEDDLPNPNGAKSSPIGNTDKTAAESIQSDSDSSVRPQNNSKGQDNQAKGKGKSQRWRERNKNKLAALEKLKKKKEKKQKKQEELTTSKTLNDSGCLFVDNDLFETEMDQLPQVGGDDEEEESLEAIRAAVKKKAKQSKRMSPVPSDENLFDDDDDDSNEKTVKKCQKKIRVERKAAKQSKEAMRQIHSETQRLMREASHSVPYHVPEPKTIHDFFKKRSRPVCNGNALALLKSVKYESYLLQETSDSTPAEPKALVACPQGDRQLSNNDRCSATEQPHSDNPYDKGDACPDLCTDEGQIENKQTAETIEHLGLSTVLSSEDKDGEMNEETTNSFHLELTEDLETDSSEKLTVVPAVDSCVEIRDKTEPDAAVKLVNDVNIVSNLENRIKPPETLEAPPVSEQQKSKLDKLRELGVDLTLKPRLCADAGAFVNLEEPKENKALEALKERFLKHAIKPCKPKQERRVELSIIRKEITADGKEELKADSVSVTLGTNEMEELGPTKPGEKLQVLKAKLQKAMKQRRMEERQKRQELYKIDNEQGFEEEEEEEEEEMTDESESDGENTETVEFLFGDEEAEVESDGLEEEDGDSSSASIDRPQNQNSAIKRDSTPKPQMTESLQLFKSDTTSCSKMSDQHAGDKSLMQLQHTPPKRKLDEDDSVSQASTTKENSHNSSFELVGSMIPSYQPISKQPGRFGGAMMGGFRSPSPSLFNPNSVFKTSFISSTSKSSGKLSEPSLPVEDSQDLYNASPELKNSLAGSQFRFSLEDETQSQLLDADGFLNVGQRSNKWQPSKRQLMLDSMDENAMDANMGELLGLCSGQFKSQSSGAPKENHKEQEENLDELLGLCSGKFVSQGESSFSSSSVAEKQPKTVSTQSDGDPMTEVLALCSGSFPTDREDELEEEEDDQFQLLTDDEVFKSEDEKSSDGEEDGGEEEAEEEDDEEIQMARELRMKRKMKLRDFVEEEAALSGSEASADEDDAGDYDEYEEEVIDEVLPSDEELQQQVNKIHMKAVLDDDKRQLRLFKERYLADGDLHTDGPGRTRRFRWKTIDDSSQADLFPGDSDEEEKEEIDETEMKWRKERFEREQWLREQSNAADSEKEEEIDEDSQFMKLAKKITVKALQKKGDLADAGQEKNTGPMVCQPLKTPSCRLMKNGSLLNRPKEVLRKLAAISEVNLNAPRANSRNFVFHTLSPEKKAEKVESRPEAKRKTAAVAIAPLAKRPRIEKPTTNSSQMRSSIFRYLEK</sequence>
<evidence type="ECO:0000256" key="1">
    <source>
        <dbReference type="ARBA" id="ARBA00004123"/>
    </source>
</evidence>
<comment type="subcellular location">
    <subcellularLocation>
        <location evidence="1">Nucleus</location>
    </subcellularLocation>
</comment>
<gene>
    <name evidence="5" type="primary">LOC103185618</name>
</gene>
<name>A0A4W3IMK8_CALMI</name>
<feature type="region of interest" description="Disordered" evidence="4">
    <location>
        <begin position="1079"/>
        <end position="1099"/>
    </location>
</feature>
<feature type="region of interest" description="Disordered" evidence="4">
    <location>
        <begin position="224"/>
        <end position="281"/>
    </location>
</feature>
<evidence type="ECO:0000256" key="2">
    <source>
        <dbReference type="ARBA" id="ARBA00022553"/>
    </source>
</evidence>
<dbReference type="GO" id="GO:0007095">
    <property type="term" value="P:mitotic G2 DNA damage checkpoint signaling"/>
    <property type="evidence" value="ECO:0007669"/>
    <property type="project" value="TreeGrafter"/>
</dbReference>
<dbReference type="OMA" id="TEMNGDH"/>
<keyword evidence="2" id="KW-0597">Phosphoprotein</keyword>
<feature type="region of interest" description="Disordered" evidence="4">
    <location>
        <begin position="374"/>
        <end position="401"/>
    </location>
</feature>
<dbReference type="PANTHER" id="PTHR14396:SF10">
    <property type="entry name" value="CLASPIN"/>
    <property type="match status" value="1"/>
</dbReference>
<feature type="region of interest" description="Disordered" evidence="4">
    <location>
        <begin position="1"/>
        <end position="211"/>
    </location>
</feature>
<evidence type="ECO:0000256" key="4">
    <source>
        <dbReference type="SAM" id="MobiDB-lite"/>
    </source>
</evidence>
<feature type="compositionally biased region" description="Acidic residues" evidence="4">
    <location>
        <begin position="1012"/>
        <end position="1023"/>
    </location>
</feature>
<organism evidence="5 6">
    <name type="scientific">Callorhinchus milii</name>
    <name type="common">Ghost shark</name>
    <dbReference type="NCBI Taxonomy" id="7868"/>
    <lineage>
        <taxon>Eukaryota</taxon>
        <taxon>Metazoa</taxon>
        <taxon>Chordata</taxon>
        <taxon>Craniata</taxon>
        <taxon>Vertebrata</taxon>
        <taxon>Chondrichthyes</taxon>
        <taxon>Holocephali</taxon>
        <taxon>Chimaeriformes</taxon>
        <taxon>Callorhinchidae</taxon>
        <taxon>Callorhinchus</taxon>
    </lineage>
</organism>
<feature type="compositionally biased region" description="Acidic residues" evidence="4">
    <location>
        <begin position="1178"/>
        <end position="1189"/>
    </location>
</feature>
<feature type="compositionally biased region" description="Acidic residues" evidence="4">
    <location>
        <begin position="1043"/>
        <end position="1060"/>
    </location>
</feature>
<dbReference type="GO" id="GO:0005634">
    <property type="term" value="C:nucleus"/>
    <property type="evidence" value="ECO:0007669"/>
    <property type="project" value="UniProtKB-SubCell"/>
</dbReference>
<dbReference type="OrthoDB" id="5859781at2759"/>
<feature type="region of interest" description="Disordered" evidence="4">
    <location>
        <begin position="935"/>
        <end position="957"/>
    </location>
</feature>
<feature type="compositionally biased region" description="Acidic residues" evidence="4">
    <location>
        <begin position="656"/>
        <end position="705"/>
    </location>
</feature>
<reference evidence="6" key="2">
    <citation type="journal article" date="2007" name="PLoS Biol.">
        <title>Survey sequencing and comparative analysis of the elephant shark (Callorhinchus milii) genome.</title>
        <authorList>
            <person name="Venkatesh B."/>
            <person name="Kirkness E.F."/>
            <person name="Loh Y.H."/>
            <person name="Halpern A.L."/>
            <person name="Lee A.P."/>
            <person name="Johnson J."/>
            <person name="Dandona N."/>
            <person name="Viswanathan L.D."/>
            <person name="Tay A."/>
            <person name="Venter J.C."/>
            <person name="Strausberg R.L."/>
            <person name="Brenner S."/>
        </authorList>
    </citation>
    <scope>NUCLEOTIDE SEQUENCE [LARGE SCALE GENOMIC DNA]</scope>
</reference>
<feature type="compositionally biased region" description="Basic residues" evidence="4">
    <location>
        <begin position="245"/>
        <end position="254"/>
    </location>
</feature>
<reference evidence="6" key="3">
    <citation type="journal article" date="2014" name="Nature">
        <title>Elephant shark genome provides unique insights into gnathostome evolution.</title>
        <authorList>
            <consortium name="International Elephant Shark Genome Sequencing Consortium"/>
            <person name="Venkatesh B."/>
            <person name="Lee A.P."/>
            <person name="Ravi V."/>
            <person name="Maurya A.K."/>
            <person name="Lian M.M."/>
            <person name="Swann J.B."/>
            <person name="Ohta Y."/>
            <person name="Flajnik M.F."/>
            <person name="Sutoh Y."/>
            <person name="Kasahara M."/>
            <person name="Hoon S."/>
            <person name="Gangu V."/>
            <person name="Roy S.W."/>
            <person name="Irimia M."/>
            <person name="Korzh V."/>
            <person name="Kondrychyn I."/>
            <person name="Lim Z.W."/>
            <person name="Tay B.H."/>
            <person name="Tohari S."/>
            <person name="Kong K.W."/>
            <person name="Ho S."/>
            <person name="Lorente-Galdos B."/>
            <person name="Quilez J."/>
            <person name="Marques-Bonet T."/>
            <person name="Raney B.J."/>
            <person name="Ingham P.W."/>
            <person name="Tay A."/>
            <person name="Hillier L.W."/>
            <person name="Minx P."/>
            <person name="Boehm T."/>
            <person name="Wilson R.K."/>
            <person name="Brenner S."/>
            <person name="Warren W.C."/>
        </authorList>
    </citation>
    <scope>NUCLEOTIDE SEQUENCE [LARGE SCALE GENOMIC DNA]</scope>
</reference>
<feature type="compositionally biased region" description="Basic and acidic residues" evidence="4">
    <location>
        <begin position="22"/>
        <end position="42"/>
    </location>
</feature>
<protein>
    <submittedName>
        <fullName evidence="5">Claspin</fullName>
    </submittedName>
</protein>
<feature type="compositionally biased region" description="Polar residues" evidence="4">
    <location>
        <begin position="727"/>
        <end position="748"/>
    </location>
</feature>
<dbReference type="GO" id="GO:0033314">
    <property type="term" value="P:mitotic DNA replication checkpoint signaling"/>
    <property type="evidence" value="ECO:0007669"/>
    <property type="project" value="TreeGrafter"/>
</dbReference>
<feature type="compositionally biased region" description="Polar residues" evidence="4">
    <location>
        <begin position="125"/>
        <end position="162"/>
    </location>
</feature>
<feature type="compositionally biased region" description="Polar residues" evidence="4">
    <location>
        <begin position="1344"/>
        <end position="1353"/>
    </location>
</feature>
<accession>A0A4W3IMK8</accession>
<feature type="compositionally biased region" description="Polar residues" evidence="4">
    <location>
        <begin position="379"/>
        <end position="392"/>
    </location>
</feature>
<evidence type="ECO:0000313" key="6">
    <source>
        <dbReference type="Proteomes" id="UP000314986"/>
    </source>
</evidence>
<dbReference type="GO" id="GO:0010997">
    <property type="term" value="F:anaphase-promoting complex binding"/>
    <property type="evidence" value="ECO:0007669"/>
    <property type="project" value="TreeGrafter"/>
</dbReference>
<dbReference type="Proteomes" id="UP000314986">
    <property type="component" value="Unassembled WGS sequence"/>
</dbReference>
<dbReference type="InterPro" id="IPR024146">
    <property type="entry name" value="Claspin"/>
</dbReference>
<feature type="region of interest" description="Disordered" evidence="4">
    <location>
        <begin position="631"/>
        <end position="794"/>
    </location>
</feature>
<proteinExistence type="predicted"/>
<dbReference type="PANTHER" id="PTHR14396">
    <property type="entry name" value="CLASPIN"/>
    <property type="match status" value="1"/>
</dbReference>